<dbReference type="EMBL" id="PFBU01000029">
    <property type="protein sequence ID" value="PIR78443.1"/>
    <property type="molecule type" value="Genomic_DNA"/>
</dbReference>
<dbReference type="GO" id="GO:0008236">
    <property type="term" value="F:serine-type peptidase activity"/>
    <property type="evidence" value="ECO:0007669"/>
    <property type="project" value="UniProtKB-KW"/>
</dbReference>
<proteinExistence type="predicted"/>
<evidence type="ECO:0000256" key="2">
    <source>
        <dbReference type="ARBA" id="ARBA00022801"/>
    </source>
</evidence>
<accession>A0A2H0U194</accession>
<dbReference type="Gene3D" id="3.90.226.10">
    <property type="entry name" value="2-enoyl-CoA Hydratase, Chain A, domain 1"/>
    <property type="match status" value="1"/>
</dbReference>
<dbReference type="Pfam" id="PF03572">
    <property type="entry name" value="Peptidase_S41"/>
    <property type="match status" value="1"/>
</dbReference>
<evidence type="ECO:0000256" key="1">
    <source>
        <dbReference type="ARBA" id="ARBA00022670"/>
    </source>
</evidence>
<gene>
    <name evidence="5" type="ORF">COU28_01595</name>
</gene>
<feature type="domain" description="Tail specific protease" evidence="4">
    <location>
        <begin position="38"/>
        <end position="229"/>
    </location>
</feature>
<protein>
    <recommendedName>
        <fullName evidence="4">Tail specific protease domain-containing protein</fullName>
    </recommendedName>
</protein>
<dbReference type="SUPFAM" id="SSF52096">
    <property type="entry name" value="ClpP/crotonase"/>
    <property type="match status" value="1"/>
</dbReference>
<dbReference type="SMART" id="SM00245">
    <property type="entry name" value="TSPc"/>
    <property type="match status" value="1"/>
</dbReference>
<keyword evidence="1" id="KW-0645">Protease</keyword>
<reference evidence="6" key="1">
    <citation type="submission" date="2017-09" db="EMBL/GenBank/DDBJ databases">
        <title>Depth-based differentiation of microbial function through sediment-hosted aquifers and enrichment of novel symbionts in the deep terrestrial subsurface.</title>
        <authorList>
            <person name="Probst A.J."/>
            <person name="Ladd B."/>
            <person name="Jarett J.K."/>
            <person name="Geller-Mcgrath D.E."/>
            <person name="Sieber C.M.K."/>
            <person name="Emerson J.B."/>
            <person name="Anantharaman K."/>
            <person name="Thomas B.C."/>
            <person name="Malmstrom R."/>
            <person name="Stieglmeier M."/>
            <person name="Klingl A."/>
            <person name="Woyke T."/>
            <person name="Ryan C.M."/>
            <person name="Banfield J.F."/>
        </authorList>
    </citation>
    <scope>NUCLEOTIDE SEQUENCE [LARGE SCALE GENOMIC DNA]</scope>
</reference>
<evidence type="ECO:0000259" key="4">
    <source>
        <dbReference type="SMART" id="SM00245"/>
    </source>
</evidence>
<dbReference type="GO" id="GO:0006508">
    <property type="term" value="P:proteolysis"/>
    <property type="evidence" value="ECO:0007669"/>
    <property type="project" value="UniProtKB-KW"/>
</dbReference>
<dbReference type="AlphaFoldDB" id="A0A2H0U194"/>
<dbReference type="GO" id="GO:0007165">
    <property type="term" value="P:signal transduction"/>
    <property type="evidence" value="ECO:0007669"/>
    <property type="project" value="TreeGrafter"/>
</dbReference>
<dbReference type="GO" id="GO:0030288">
    <property type="term" value="C:outer membrane-bounded periplasmic space"/>
    <property type="evidence" value="ECO:0007669"/>
    <property type="project" value="TreeGrafter"/>
</dbReference>
<keyword evidence="3" id="KW-0720">Serine protease</keyword>
<dbReference type="NCBIfam" id="TIGR00225">
    <property type="entry name" value="prc"/>
    <property type="match status" value="1"/>
</dbReference>
<dbReference type="InterPro" id="IPR004447">
    <property type="entry name" value="Peptidase_S41A"/>
</dbReference>
<sequence>MAVDKEDVTALSVEEVVGKIRGPKQTKVTLAIERGEKAEKQDIEIMRDSIDLSSVKWEDKGNGIIYLRVSFFNDNTWSEFDKAVKEIMLKSPKSIILDLRGNPGGYLDTSVKVAAEWLTKDQGVVVSEKNKDGEVKKYNADEGKHRFVGVKTVILVDEGTASGSEIVTGALQDYGVATVVGKTTFGKGSVQEFEVLPDGSALKITIAEWYTPKDRQINKVGLNPDITVDGDMFVQKDKTTGDKAEDYIDKGMEKALEILKIK</sequence>
<evidence type="ECO:0000256" key="3">
    <source>
        <dbReference type="ARBA" id="ARBA00022825"/>
    </source>
</evidence>
<dbReference type="PANTHER" id="PTHR32060">
    <property type="entry name" value="TAIL-SPECIFIC PROTEASE"/>
    <property type="match status" value="1"/>
</dbReference>
<dbReference type="InterPro" id="IPR029045">
    <property type="entry name" value="ClpP/crotonase-like_dom_sf"/>
</dbReference>
<dbReference type="Gene3D" id="2.30.42.10">
    <property type="match status" value="1"/>
</dbReference>
<dbReference type="Proteomes" id="UP000230852">
    <property type="component" value="Unassembled WGS sequence"/>
</dbReference>
<dbReference type="InterPro" id="IPR036034">
    <property type="entry name" value="PDZ_sf"/>
</dbReference>
<dbReference type="SUPFAM" id="SSF50156">
    <property type="entry name" value="PDZ domain-like"/>
    <property type="match status" value="1"/>
</dbReference>
<dbReference type="GO" id="GO:0004175">
    <property type="term" value="F:endopeptidase activity"/>
    <property type="evidence" value="ECO:0007669"/>
    <property type="project" value="TreeGrafter"/>
</dbReference>
<dbReference type="InterPro" id="IPR005151">
    <property type="entry name" value="Tail-specific_protease"/>
</dbReference>
<name>A0A2H0U194_9BACT</name>
<organism evidence="5 6">
    <name type="scientific">Candidatus Magasanikbacteria bacterium CG10_big_fil_rev_8_21_14_0_10_36_16</name>
    <dbReference type="NCBI Taxonomy" id="1974645"/>
    <lineage>
        <taxon>Bacteria</taxon>
        <taxon>Candidatus Magasanikiibacteriota</taxon>
    </lineage>
</organism>
<keyword evidence="2" id="KW-0378">Hydrolase</keyword>
<evidence type="ECO:0000313" key="6">
    <source>
        <dbReference type="Proteomes" id="UP000230852"/>
    </source>
</evidence>
<comment type="caution">
    <text evidence="5">The sequence shown here is derived from an EMBL/GenBank/DDBJ whole genome shotgun (WGS) entry which is preliminary data.</text>
</comment>
<dbReference type="CDD" id="cd07560">
    <property type="entry name" value="Peptidase_S41_CPP"/>
    <property type="match status" value="1"/>
</dbReference>
<dbReference type="PANTHER" id="PTHR32060:SF30">
    <property type="entry name" value="CARBOXY-TERMINAL PROCESSING PROTEASE CTPA"/>
    <property type="match status" value="1"/>
</dbReference>
<evidence type="ECO:0000313" key="5">
    <source>
        <dbReference type="EMBL" id="PIR78443.1"/>
    </source>
</evidence>